<proteinExistence type="predicted"/>
<dbReference type="EMBL" id="CP098023">
    <property type="protein sequence ID" value="WKD51034.1"/>
    <property type="molecule type" value="Genomic_DNA"/>
</dbReference>
<keyword evidence="1" id="KW-1133">Transmembrane helix</keyword>
<dbReference type="RefSeq" id="WP_301417916.1">
    <property type="nucleotide sequence ID" value="NZ_CP098023.1"/>
</dbReference>
<protein>
    <recommendedName>
        <fullName evidence="2">PIN domain-containing protein</fullName>
    </recommendedName>
</protein>
<dbReference type="Proteomes" id="UP001321520">
    <property type="component" value="Chromosome"/>
</dbReference>
<organism evidence="3 4">
    <name type="scientific">Microbulbifer spongiae</name>
    <dbReference type="NCBI Taxonomy" id="2944933"/>
    <lineage>
        <taxon>Bacteria</taxon>
        <taxon>Pseudomonadati</taxon>
        <taxon>Pseudomonadota</taxon>
        <taxon>Gammaproteobacteria</taxon>
        <taxon>Cellvibrionales</taxon>
        <taxon>Microbulbiferaceae</taxon>
        <taxon>Microbulbifer</taxon>
    </lineage>
</organism>
<feature type="domain" description="PIN" evidence="2">
    <location>
        <begin position="787"/>
        <end position="920"/>
    </location>
</feature>
<evidence type="ECO:0000313" key="3">
    <source>
        <dbReference type="EMBL" id="WKD51034.1"/>
    </source>
</evidence>
<feature type="transmembrane region" description="Helical" evidence="1">
    <location>
        <begin position="1080"/>
        <end position="1103"/>
    </location>
</feature>
<keyword evidence="1" id="KW-0472">Membrane</keyword>
<evidence type="ECO:0000313" key="4">
    <source>
        <dbReference type="Proteomes" id="UP001321520"/>
    </source>
</evidence>
<keyword evidence="4" id="KW-1185">Reference proteome</keyword>
<sequence>MDESDGTTIETVHQQHYGTGDNVKEKHVHHAVSPEAIHGPVQDILTCLRHRDVGAAQDKLRTLQIASQLDSRTAGILDVLAILVDIGNSDIPRNGYSQVESCLRHQLELTFSDIALSALMRLDILNERTADAGSRYQAMDDPGECCQEVFFEFIADQLVLEEFLSNRVHQLTEATLCGLTRGLLRCERFELAEDSSIRLCSTYPCFNSEVVKLITSSNCLNSQLIPSHYWLITNSERREIFALVDRTVSLLEECQGKDARLVNQSIAFLHYLGGASKQLVDACRKYIANIEVVDKDAALFLRSLREKNPEGIEGLPYEIERAQNDFSYRKSLIDKLRNSSEISTEELVLFGSIAENSTIKSWMENGGKVATEGDFERDFISIELHCYASDGDARSEANIKRAVSSFLTNHKSHLHKINPPRLLELTSMLLARDMGAQVCSLLRPIIPTTDIWLSPIVRNYIHSLLGSDQLTTLNNILSEIHQDDWCDFIWQVKARQCDHLNDMSGAIDAMESALSLSPMSLSAWHYSVSLYKRQELPEEDYAKFLERVPDEVFESQSKQAWQLLYEISAHGGFARAENIIVTWFLQNPDRCAKLVTDFHLTEVTDIDAKATKTPSKTTEHCLGGFSYLIDGQPAIKLVVEGVSANHSCTLNSSSPLGQSLLKMNIGDTANHGIQEIKLLEVMPPYVAIFRLAIELRQANNDGSDCFYSFSLPENPDEMVASLEQKMLAMEGGNKELICSNPQYPLFLKGHMLGDSCPVHSALNHLTSKASVKSPLPSVGEGRPEYIIVDVYAIVYMGLTGLIHGLIQSDVVMLITVETKAYLESFLQNISRDDYMRVGVTNKGKLWRVTSEDIQVGTSDVQLAIRHILKVADVAAPNLVDMPPDIVQIQSAVDSSVYSSLKLSISNDVPWLCIDEAFAQLSLKSDYPVVNTLQFFTLTGHKLDIAKKLPGLYHHVSSGLPYPLTYEEILLMANSDDEHAHYFLAEILRMYPHAYSDTNAAVSHLSKIVVLVMAKAYIDGEILNGLRVRNPRNNGYAEKVFNVCCYISMQFKDGNEAEYKLALLLCAVIDEVKDMPTMKKLIQVLGSGFIAGHFLSFVAVNAHIEEIRSR</sequence>
<dbReference type="InterPro" id="IPR048987">
    <property type="entry name" value="PIN-TPR-GreABC"/>
</dbReference>
<evidence type="ECO:0000256" key="1">
    <source>
        <dbReference type="SAM" id="Phobius"/>
    </source>
</evidence>
<gene>
    <name evidence="3" type="ORF">M8T91_06330</name>
</gene>
<dbReference type="Pfam" id="PF20698">
    <property type="entry name" value="PIN-TPR-GreABC"/>
    <property type="match status" value="1"/>
</dbReference>
<evidence type="ECO:0000259" key="2">
    <source>
        <dbReference type="Pfam" id="PF20698"/>
    </source>
</evidence>
<name>A0ABY9EH02_9GAMM</name>
<accession>A0ABY9EH02</accession>
<reference evidence="3 4" key="1">
    <citation type="submission" date="2022-05" db="EMBL/GenBank/DDBJ databases">
        <title>Microbulbifer sp. nov., isolated from sponge.</title>
        <authorList>
            <person name="Gao L."/>
        </authorList>
    </citation>
    <scope>NUCLEOTIDE SEQUENCE [LARGE SCALE GENOMIC DNA]</scope>
    <source>
        <strain evidence="3 4">MI-G</strain>
    </source>
</reference>
<keyword evidence="1" id="KW-0812">Transmembrane</keyword>